<sequence length="213" mass="23350">MSLPVLIDDPRAFASAFGGPALYTRQGAQPSAVWSFVEDCEPWRGLDPNLSRAWDEGFCRLAWGRLLASEVPQAPSWGDRVEQEGQAWRVEQVLREGGMWVLGLIASAMEVGVEIQAWGTVQGSDGFSRAAWSTVATVQGEVWALSGSESEEQGATRSETVWRVRIPAWQGLTQGHRLKVGERTMGVRHVDDLGMRGVVMVVEAVETLGREAQ</sequence>
<protein>
    <submittedName>
        <fullName evidence="1">Uncharacterized protein</fullName>
    </submittedName>
</protein>
<evidence type="ECO:0000313" key="1">
    <source>
        <dbReference type="EMBL" id="GFK95449.1"/>
    </source>
</evidence>
<keyword evidence="2" id="KW-1185">Reference proteome</keyword>
<evidence type="ECO:0000313" key="2">
    <source>
        <dbReference type="Proteomes" id="UP000494245"/>
    </source>
</evidence>
<accession>A0A6V8LZK6</accession>
<dbReference type="InterPro" id="IPR008767">
    <property type="entry name" value="Phage_SPP1_head-tail_adaptor"/>
</dbReference>
<dbReference type="Proteomes" id="UP000494245">
    <property type="component" value="Unassembled WGS sequence"/>
</dbReference>
<dbReference type="AlphaFoldDB" id="A0A6V8LZK6"/>
<reference evidence="1 2" key="2">
    <citation type="submission" date="2020-05" db="EMBL/GenBank/DDBJ databases">
        <title>Draft genome sequence of Desulfovibrio sp. strainFSS-1.</title>
        <authorList>
            <person name="Shimoshige H."/>
            <person name="Kobayashi H."/>
            <person name="Maekawa T."/>
        </authorList>
    </citation>
    <scope>NUCLEOTIDE SEQUENCE [LARGE SCALE GENOMIC DNA]</scope>
    <source>
        <strain evidence="1 2">SIID29052-01</strain>
    </source>
</reference>
<organism evidence="1 2">
    <name type="scientific">Fundidesulfovibrio magnetotacticus</name>
    <dbReference type="NCBI Taxonomy" id="2730080"/>
    <lineage>
        <taxon>Bacteria</taxon>
        <taxon>Pseudomonadati</taxon>
        <taxon>Thermodesulfobacteriota</taxon>
        <taxon>Desulfovibrionia</taxon>
        <taxon>Desulfovibrionales</taxon>
        <taxon>Desulfovibrionaceae</taxon>
        <taxon>Fundidesulfovibrio</taxon>
    </lineage>
</organism>
<dbReference type="InterPro" id="IPR038666">
    <property type="entry name" value="SSP1_head-tail_sf"/>
</dbReference>
<proteinExistence type="predicted"/>
<reference evidence="1 2" key="1">
    <citation type="submission" date="2020-04" db="EMBL/GenBank/DDBJ databases">
        <authorList>
            <consortium name="Desulfovibrio sp. FSS-1 genome sequencing consortium"/>
            <person name="Shimoshige H."/>
            <person name="Kobayashi H."/>
            <person name="Maekawa T."/>
        </authorList>
    </citation>
    <scope>NUCLEOTIDE SEQUENCE [LARGE SCALE GENOMIC DNA]</scope>
    <source>
        <strain evidence="1 2">SIID29052-01</strain>
    </source>
</reference>
<name>A0A6V8LZK6_9BACT</name>
<comment type="caution">
    <text evidence="1">The sequence shown here is derived from an EMBL/GenBank/DDBJ whole genome shotgun (WGS) entry which is preliminary data.</text>
</comment>
<dbReference type="Pfam" id="PF05521">
    <property type="entry name" value="Phage_HCP"/>
    <property type="match status" value="1"/>
</dbReference>
<gene>
    <name evidence="1" type="ORF">NNJEOMEG_03312</name>
</gene>
<dbReference type="Gene3D" id="2.40.10.270">
    <property type="entry name" value="Bacteriophage SPP1 head-tail adaptor protein"/>
    <property type="match status" value="1"/>
</dbReference>
<dbReference type="EMBL" id="BLTE01000017">
    <property type="protein sequence ID" value="GFK95449.1"/>
    <property type="molecule type" value="Genomic_DNA"/>
</dbReference>